<keyword evidence="2" id="KW-1185">Reference proteome</keyword>
<dbReference type="PROSITE" id="PS51257">
    <property type="entry name" value="PROKAR_LIPOPROTEIN"/>
    <property type="match status" value="1"/>
</dbReference>
<evidence type="ECO:0000313" key="1">
    <source>
        <dbReference type="EMBL" id="KAJ8382168.1"/>
    </source>
</evidence>
<evidence type="ECO:0000313" key="2">
    <source>
        <dbReference type="Proteomes" id="UP001152622"/>
    </source>
</evidence>
<dbReference type="Proteomes" id="UP001152622">
    <property type="component" value="Chromosome 1"/>
</dbReference>
<organism evidence="1 2">
    <name type="scientific">Synaphobranchus kaupii</name>
    <name type="common">Kaup's arrowtooth eel</name>
    <dbReference type="NCBI Taxonomy" id="118154"/>
    <lineage>
        <taxon>Eukaryota</taxon>
        <taxon>Metazoa</taxon>
        <taxon>Chordata</taxon>
        <taxon>Craniata</taxon>
        <taxon>Vertebrata</taxon>
        <taxon>Euteleostomi</taxon>
        <taxon>Actinopterygii</taxon>
        <taxon>Neopterygii</taxon>
        <taxon>Teleostei</taxon>
        <taxon>Anguilliformes</taxon>
        <taxon>Synaphobranchidae</taxon>
        <taxon>Synaphobranchus</taxon>
    </lineage>
</organism>
<sequence length="76" mass="8109">MRCLRDTQWYWAQINGTADTKVQEGASGGGAATSCLECVRSVAAVLCNVALVPAQQFLKTPQPSGNMLNSVLHTSR</sequence>
<dbReference type="AlphaFoldDB" id="A0A9Q1JDY3"/>
<accession>A0A9Q1JDY3</accession>
<gene>
    <name evidence="1" type="ORF">SKAU_G00029460</name>
</gene>
<name>A0A9Q1JDY3_SYNKA</name>
<reference evidence="1" key="1">
    <citation type="journal article" date="2023" name="Science">
        <title>Genome structures resolve the early diversification of teleost fishes.</title>
        <authorList>
            <person name="Parey E."/>
            <person name="Louis A."/>
            <person name="Montfort J."/>
            <person name="Bouchez O."/>
            <person name="Roques C."/>
            <person name="Iampietro C."/>
            <person name="Lluch J."/>
            <person name="Castinel A."/>
            <person name="Donnadieu C."/>
            <person name="Desvignes T."/>
            <person name="Floi Bucao C."/>
            <person name="Jouanno E."/>
            <person name="Wen M."/>
            <person name="Mejri S."/>
            <person name="Dirks R."/>
            <person name="Jansen H."/>
            <person name="Henkel C."/>
            <person name="Chen W.J."/>
            <person name="Zahm M."/>
            <person name="Cabau C."/>
            <person name="Klopp C."/>
            <person name="Thompson A.W."/>
            <person name="Robinson-Rechavi M."/>
            <person name="Braasch I."/>
            <person name="Lecointre G."/>
            <person name="Bobe J."/>
            <person name="Postlethwait J.H."/>
            <person name="Berthelot C."/>
            <person name="Roest Crollius H."/>
            <person name="Guiguen Y."/>
        </authorList>
    </citation>
    <scope>NUCLEOTIDE SEQUENCE</scope>
    <source>
        <strain evidence="1">WJC10195</strain>
    </source>
</reference>
<dbReference type="EMBL" id="JAINUF010000001">
    <property type="protein sequence ID" value="KAJ8382168.1"/>
    <property type="molecule type" value="Genomic_DNA"/>
</dbReference>
<protein>
    <submittedName>
        <fullName evidence="1">Uncharacterized protein</fullName>
    </submittedName>
</protein>
<comment type="caution">
    <text evidence="1">The sequence shown here is derived from an EMBL/GenBank/DDBJ whole genome shotgun (WGS) entry which is preliminary data.</text>
</comment>
<proteinExistence type="predicted"/>